<dbReference type="Proteomes" id="UP000034680">
    <property type="component" value="Unassembled WGS sequence"/>
</dbReference>
<dbReference type="InterPro" id="IPR045518">
    <property type="entry name" value="2EXR"/>
</dbReference>
<reference evidence="3 4" key="1">
    <citation type="submission" date="2015-05" db="EMBL/GenBank/DDBJ databases">
        <title>Distinctive expansion of gene families associated with plant cell wall degradation and secondary metabolism in the genomes of grapevine trunk pathogens.</title>
        <authorList>
            <person name="Lawrence D.P."/>
            <person name="Travadon R."/>
            <person name="Rolshausen P.E."/>
            <person name="Baumgartner K."/>
        </authorList>
    </citation>
    <scope>NUCLEOTIDE SEQUENCE [LARGE SCALE GENOMIC DNA]</scope>
    <source>
        <strain evidence="3">DA912</strain>
    </source>
</reference>
<protein>
    <recommendedName>
        <fullName evidence="2">2EXR domain-containing protein</fullName>
    </recommendedName>
</protein>
<dbReference type="EMBL" id="LCUC01000521">
    <property type="protein sequence ID" value="KKY30161.1"/>
    <property type="molecule type" value="Genomic_DNA"/>
</dbReference>
<evidence type="ECO:0000256" key="1">
    <source>
        <dbReference type="SAM" id="MobiDB-lite"/>
    </source>
</evidence>
<comment type="caution">
    <text evidence="3">The sequence shown here is derived from an EMBL/GenBank/DDBJ whole genome shotgun (WGS) entry which is preliminary data.</text>
</comment>
<dbReference type="PANTHER" id="PTHR35910:SF1">
    <property type="entry name" value="2EXR DOMAIN-CONTAINING PROTEIN"/>
    <property type="match status" value="1"/>
</dbReference>
<feature type="region of interest" description="Disordered" evidence="1">
    <location>
        <begin position="25"/>
        <end position="53"/>
    </location>
</feature>
<feature type="domain" description="2EXR" evidence="2">
    <location>
        <begin position="59"/>
        <end position="146"/>
    </location>
</feature>
<dbReference type="OrthoDB" id="3546385at2759"/>
<dbReference type="PANTHER" id="PTHR35910">
    <property type="entry name" value="2EXR DOMAIN-CONTAINING PROTEIN"/>
    <property type="match status" value="1"/>
</dbReference>
<proteinExistence type="predicted"/>
<evidence type="ECO:0000313" key="4">
    <source>
        <dbReference type="Proteomes" id="UP000034680"/>
    </source>
</evidence>
<organism evidence="3 4">
    <name type="scientific">Diaporthe ampelina</name>
    <dbReference type="NCBI Taxonomy" id="1214573"/>
    <lineage>
        <taxon>Eukaryota</taxon>
        <taxon>Fungi</taxon>
        <taxon>Dikarya</taxon>
        <taxon>Ascomycota</taxon>
        <taxon>Pezizomycotina</taxon>
        <taxon>Sordariomycetes</taxon>
        <taxon>Sordariomycetidae</taxon>
        <taxon>Diaporthales</taxon>
        <taxon>Diaporthaceae</taxon>
        <taxon>Diaporthe</taxon>
    </lineage>
</organism>
<gene>
    <name evidence="3" type="ORF">UCDDA912_g09886</name>
</gene>
<dbReference type="Pfam" id="PF20150">
    <property type="entry name" value="2EXR"/>
    <property type="match status" value="1"/>
</dbReference>
<name>A0A0G2F7G9_9PEZI</name>
<dbReference type="AlphaFoldDB" id="A0A0G2F7G9"/>
<evidence type="ECO:0000313" key="3">
    <source>
        <dbReference type="EMBL" id="KKY30161.1"/>
    </source>
</evidence>
<accession>A0A0G2F7G9</accession>
<reference evidence="3 4" key="2">
    <citation type="submission" date="2015-05" db="EMBL/GenBank/DDBJ databases">
        <authorList>
            <person name="Morales-Cruz A."/>
            <person name="Amrine K.C."/>
            <person name="Cantu D."/>
        </authorList>
    </citation>
    <scope>NUCLEOTIDE SEQUENCE [LARGE SCALE GENOMIC DNA]</scope>
    <source>
        <strain evidence="3">DA912</strain>
    </source>
</reference>
<evidence type="ECO:0000259" key="2">
    <source>
        <dbReference type="Pfam" id="PF20150"/>
    </source>
</evidence>
<keyword evidence="4" id="KW-1185">Reference proteome</keyword>
<sequence length="185" mass="20910">MEAQKPTQQASLAFRPRIKTSLRQRFTKQKDPAPKAPPQDQQVAQQSRQQNHEAVATHFHHFPDLPTELRLQIWAEAARYKRYVVLEPPCNSAAACARLFLMAKRYGGPGCARGRYRPPAWTSRTPPPALLAVSTEARAVALGTWQRAFGYGVFPATVMRGMHRLTDRSEFMNGLKSLTIEIRDN</sequence>
<feature type="compositionally biased region" description="Low complexity" evidence="1">
    <location>
        <begin position="38"/>
        <end position="49"/>
    </location>
</feature>